<accession>A0A1G4VVJ3</accession>
<dbReference type="EMBL" id="FMTY01000004">
    <property type="protein sequence ID" value="SCX12598.1"/>
    <property type="molecule type" value="Genomic_DNA"/>
</dbReference>
<reference evidence="1 2" key="1">
    <citation type="submission" date="2016-10" db="EMBL/GenBank/DDBJ databases">
        <authorList>
            <person name="de Groot N.N."/>
        </authorList>
    </citation>
    <scope>NUCLEOTIDE SEQUENCE [LARGE SCALE GENOMIC DNA]</scope>
    <source>
        <strain evidence="1 2">CGMCC 1.3801</strain>
    </source>
</reference>
<dbReference type="AlphaFoldDB" id="A0A1G4VVJ3"/>
<proteinExistence type="predicted"/>
<organism evidence="1 2">
    <name type="scientific">Flavobacterium saliperosum</name>
    <dbReference type="NCBI Taxonomy" id="329186"/>
    <lineage>
        <taxon>Bacteria</taxon>
        <taxon>Pseudomonadati</taxon>
        <taxon>Bacteroidota</taxon>
        <taxon>Flavobacteriia</taxon>
        <taxon>Flavobacteriales</taxon>
        <taxon>Flavobacteriaceae</taxon>
        <taxon>Flavobacterium</taxon>
    </lineage>
</organism>
<evidence type="ECO:0000313" key="1">
    <source>
        <dbReference type="EMBL" id="SCX12598.1"/>
    </source>
</evidence>
<dbReference type="Proteomes" id="UP000182124">
    <property type="component" value="Unassembled WGS sequence"/>
</dbReference>
<name>A0A1G4VVJ3_9FLAO</name>
<evidence type="ECO:0000313" key="2">
    <source>
        <dbReference type="Proteomes" id="UP000182124"/>
    </source>
</evidence>
<protein>
    <submittedName>
        <fullName evidence="1">Uncharacterized protein</fullName>
    </submittedName>
</protein>
<sequence length="79" mass="9255">MPKGVVVTALAFFNEVAISSNFSSGFRLQMYETNLISKRNLSFFCFLRIRKQKLVLKVLNKLSTTKNVKIYFFVWLVRN</sequence>
<dbReference type="RefSeq" id="WP_035654236.1">
    <property type="nucleotide sequence ID" value="NZ_CBCSBQ010000001.1"/>
</dbReference>
<gene>
    <name evidence="1" type="ORF">SAMN02927925_01825</name>
</gene>